<reference evidence="2 3" key="1">
    <citation type="submission" date="2020-05" db="EMBL/GenBank/DDBJ databases">
        <title>Genome Sequencing of Type Strains.</title>
        <authorList>
            <person name="Lemaire J.F."/>
            <person name="Inderbitzin P."/>
            <person name="Gregorio O.A."/>
            <person name="Collins S.B."/>
            <person name="Wespe N."/>
            <person name="Knight-Connoni V."/>
        </authorList>
    </citation>
    <scope>NUCLEOTIDE SEQUENCE [LARGE SCALE GENOMIC DNA]</scope>
    <source>
        <strain evidence="2 3">DSM 20512</strain>
    </source>
</reference>
<dbReference type="InterPro" id="IPR055259">
    <property type="entry name" value="YkvP/CgeB_Glyco_trans-like"/>
</dbReference>
<gene>
    <name evidence="2" type="ORF">HP467_07845</name>
</gene>
<accession>A0A850DX48</accession>
<dbReference type="AlphaFoldDB" id="A0A850DX48"/>
<comment type="caution">
    <text evidence="2">The sequence shown here is derived from an EMBL/GenBank/DDBJ whole genome shotgun (WGS) entry which is preliminary data.</text>
</comment>
<name>A0A850DX48_9MICO</name>
<sequence>MPDPRTTQDDQAALYRALAAGEHRSGGAGRGTVAFAVSTDDVEAGAGDVYVALGLAKYLARRGWGVLLWPTERWETPLPEDVTVVVSMIESFVPGLVPQHVGLVAWVRNWTDVWAEQPWLDEYDAVWTSSTAARDRIAERTERPVRVLPIGVDHELFTGERDGRDDVDVVTTVNFWGAERLGTAAIDVLAESRQVVWYGANREHLVRSGRIEHRGHASFFDLPAVYASARVVVDDVIPPARAYATHNSRLFEGLASGALVVTNCDEGLDELGLEGVPTYEDGPGLVAAVADHDPALVERLRAVVLDRHTYAARAEAADEDLRRAVTARAGRTGADRGAFLVWATTVRKQLRTAEHDRDVHFAGVHDINERLVAAVADAQRAAAETAEARAAVAALTAERDRLAVRLDEVTRSRTYRLAEQVARLAHRR</sequence>
<evidence type="ECO:0000313" key="3">
    <source>
        <dbReference type="Proteomes" id="UP000539146"/>
    </source>
</evidence>
<dbReference type="RefSeq" id="WP_175325837.1">
    <property type="nucleotide sequence ID" value="NZ_BAAAWP010000001.1"/>
</dbReference>
<dbReference type="Pfam" id="PF13524">
    <property type="entry name" value="Glyco_trans_1_2"/>
    <property type="match status" value="1"/>
</dbReference>
<dbReference type="SUPFAM" id="SSF53756">
    <property type="entry name" value="UDP-Glycosyltransferase/glycogen phosphorylase"/>
    <property type="match status" value="1"/>
</dbReference>
<dbReference type="EMBL" id="JABMCG010000097">
    <property type="protein sequence ID" value="NUU28023.1"/>
    <property type="molecule type" value="Genomic_DNA"/>
</dbReference>
<protein>
    <submittedName>
        <fullName evidence="2">Glycosyltransferase family 1 protein</fullName>
    </submittedName>
</protein>
<evidence type="ECO:0000259" key="1">
    <source>
        <dbReference type="Pfam" id="PF13524"/>
    </source>
</evidence>
<keyword evidence="2" id="KW-0808">Transferase</keyword>
<dbReference type="GO" id="GO:0016740">
    <property type="term" value="F:transferase activity"/>
    <property type="evidence" value="ECO:0007669"/>
    <property type="project" value="UniProtKB-KW"/>
</dbReference>
<organism evidence="2 3">
    <name type="scientific">Curtobacterium citreum</name>
    <dbReference type="NCBI Taxonomy" id="2036"/>
    <lineage>
        <taxon>Bacteria</taxon>
        <taxon>Bacillati</taxon>
        <taxon>Actinomycetota</taxon>
        <taxon>Actinomycetes</taxon>
        <taxon>Micrococcales</taxon>
        <taxon>Microbacteriaceae</taxon>
        <taxon>Curtobacterium</taxon>
    </lineage>
</organism>
<feature type="domain" description="Spore protein YkvP/CgeB glycosyl transferase-like" evidence="1">
    <location>
        <begin position="193"/>
        <end position="316"/>
    </location>
</feature>
<dbReference type="Proteomes" id="UP000539146">
    <property type="component" value="Unassembled WGS sequence"/>
</dbReference>
<evidence type="ECO:0000313" key="2">
    <source>
        <dbReference type="EMBL" id="NUU28023.1"/>
    </source>
</evidence>
<proteinExistence type="predicted"/>